<evidence type="ECO:0000313" key="15">
    <source>
        <dbReference type="EMBL" id="KZL19572.1"/>
    </source>
</evidence>
<comment type="pathway">
    <text evidence="1">Cofactor biosynthesis; ubiquinone biosynthesis [regulation].</text>
</comment>
<dbReference type="AlphaFoldDB" id="A0A165Z781"/>
<gene>
    <name evidence="15" type="primary">ubiB_2</name>
    <name evidence="15" type="ORF">PsAD2_01851</name>
</gene>
<keyword evidence="3" id="KW-1003">Cell membrane</keyword>
<feature type="transmembrane region" description="Helical" evidence="13">
    <location>
        <begin position="509"/>
        <end position="526"/>
    </location>
</feature>
<dbReference type="GO" id="GO:0016301">
    <property type="term" value="F:kinase activity"/>
    <property type="evidence" value="ECO:0007669"/>
    <property type="project" value="UniProtKB-KW"/>
</dbReference>
<name>A0A165Z781_9HYPH</name>
<evidence type="ECO:0000256" key="6">
    <source>
        <dbReference type="ARBA" id="ARBA00022688"/>
    </source>
</evidence>
<dbReference type="PATRIC" id="fig|989403.3.peg.1980"/>
<evidence type="ECO:0000259" key="14">
    <source>
        <dbReference type="Pfam" id="PF03109"/>
    </source>
</evidence>
<evidence type="ECO:0000256" key="7">
    <source>
        <dbReference type="ARBA" id="ARBA00022692"/>
    </source>
</evidence>
<dbReference type="CDD" id="cd13972">
    <property type="entry name" value="UbiB"/>
    <property type="match status" value="1"/>
</dbReference>
<dbReference type="InterPro" id="IPR011009">
    <property type="entry name" value="Kinase-like_dom_sf"/>
</dbReference>
<evidence type="ECO:0000256" key="2">
    <source>
        <dbReference type="ARBA" id="ARBA00009670"/>
    </source>
</evidence>
<evidence type="ECO:0000256" key="8">
    <source>
        <dbReference type="ARBA" id="ARBA00022741"/>
    </source>
</evidence>
<evidence type="ECO:0000256" key="5">
    <source>
        <dbReference type="ARBA" id="ARBA00022679"/>
    </source>
</evidence>
<dbReference type="OrthoDB" id="9795390at2"/>
<evidence type="ECO:0000256" key="3">
    <source>
        <dbReference type="ARBA" id="ARBA00022475"/>
    </source>
</evidence>
<protein>
    <recommendedName>
        <fullName evidence="14">ABC1 atypical kinase-like domain-containing protein</fullName>
    </recommendedName>
</protein>
<keyword evidence="4" id="KW-0997">Cell inner membrane</keyword>
<evidence type="ECO:0000313" key="16">
    <source>
        <dbReference type="Proteomes" id="UP000076577"/>
    </source>
</evidence>
<keyword evidence="9" id="KW-0418">Kinase</keyword>
<keyword evidence="5 15" id="KW-0808">Transferase</keyword>
<organism evidence="15 16">
    <name type="scientific">Pseudovibrio axinellae</name>
    <dbReference type="NCBI Taxonomy" id="989403"/>
    <lineage>
        <taxon>Bacteria</taxon>
        <taxon>Pseudomonadati</taxon>
        <taxon>Pseudomonadota</taxon>
        <taxon>Alphaproteobacteria</taxon>
        <taxon>Hyphomicrobiales</taxon>
        <taxon>Stappiaceae</taxon>
        <taxon>Pseudovibrio</taxon>
    </lineage>
</organism>
<evidence type="ECO:0000256" key="13">
    <source>
        <dbReference type="SAM" id="Phobius"/>
    </source>
</evidence>
<evidence type="ECO:0000256" key="12">
    <source>
        <dbReference type="ARBA" id="ARBA00023136"/>
    </source>
</evidence>
<dbReference type="InterPro" id="IPR010232">
    <property type="entry name" value="UbiB"/>
</dbReference>
<dbReference type="EMBL" id="LMCB01000013">
    <property type="protein sequence ID" value="KZL19572.1"/>
    <property type="molecule type" value="Genomic_DNA"/>
</dbReference>
<evidence type="ECO:0000256" key="4">
    <source>
        <dbReference type="ARBA" id="ARBA00022519"/>
    </source>
</evidence>
<accession>A0A165Z781</accession>
<proteinExistence type="inferred from homology"/>
<dbReference type="UniPathway" id="UPA00232"/>
<comment type="caution">
    <text evidence="15">The sequence shown here is derived from an EMBL/GenBank/DDBJ whole genome shotgun (WGS) entry which is preliminary data.</text>
</comment>
<feature type="domain" description="ABC1 atypical kinase-like" evidence="14">
    <location>
        <begin position="96"/>
        <end position="344"/>
    </location>
</feature>
<dbReference type="InterPro" id="IPR050154">
    <property type="entry name" value="UbiB_kinase"/>
</dbReference>
<keyword evidence="16" id="KW-1185">Reference proteome</keyword>
<evidence type="ECO:0000256" key="10">
    <source>
        <dbReference type="ARBA" id="ARBA00022840"/>
    </source>
</evidence>
<dbReference type="Pfam" id="PF03109">
    <property type="entry name" value="ABC1"/>
    <property type="match status" value="1"/>
</dbReference>
<dbReference type="InterPro" id="IPR004147">
    <property type="entry name" value="ABC1_dom"/>
</dbReference>
<dbReference type="GO" id="GO:0006744">
    <property type="term" value="P:ubiquinone biosynthetic process"/>
    <property type="evidence" value="ECO:0007669"/>
    <property type="project" value="UniProtKB-UniPathway"/>
</dbReference>
<evidence type="ECO:0000256" key="1">
    <source>
        <dbReference type="ARBA" id="ARBA00005020"/>
    </source>
</evidence>
<reference evidence="15 16" key="1">
    <citation type="journal article" date="2016" name="Front. Microbiol.">
        <title>Comparative Genomic Analysis Reveals a Diverse Repertoire of Genes Involved in Prokaryote-Eukaryote Interactions within the Pseudovibrio Genus.</title>
        <authorList>
            <person name="Romano S."/>
            <person name="Fernandez-Guerra A."/>
            <person name="Reen F.J."/>
            <person name="Glockner F.O."/>
            <person name="Crowley S.P."/>
            <person name="O'Sullivan O."/>
            <person name="Cotter P.D."/>
            <person name="Adams C."/>
            <person name="Dobson A.D."/>
            <person name="O'Gara F."/>
        </authorList>
    </citation>
    <scope>NUCLEOTIDE SEQUENCE [LARGE SCALE GENOMIC DNA]</scope>
    <source>
        <strain evidence="15 16">Ad2</strain>
    </source>
</reference>
<dbReference type="PANTHER" id="PTHR10566">
    <property type="entry name" value="CHAPERONE-ACTIVITY OF BC1 COMPLEX CABC1 -RELATED"/>
    <property type="match status" value="1"/>
</dbReference>
<dbReference type="NCBIfam" id="TIGR01982">
    <property type="entry name" value="UbiB"/>
    <property type="match status" value="1"/>
</dbReference>
<sequence length="527" mass="58282">MIANIVPFMRLVFAGYVMAREGVFGLASLPELPPGPRLAIGMARMVERRGIEKKDAAARLTDALNRLGPSYIKLGQFLATRPDVVGKEAAKELSALQDNVPPFATEYARKTVEEQLGKTVEDHFEEFGEPVAAASIAQVHPAFFRNRDGELQKVAVKVLRPGVERGFKRDLKSFYLAARMAERFSPASRRLRPLAMVETYERAVALEMDLRMEAAALSEMGENSREDKGFRVPAVEWTRTSRSVLCMDWIDGVKLSNVEGIAEAGHDLAELGNRVIQSFLRHAVRDGFFHADMHQGNLFVEPDGTLVAVDLGITGRLGLAERRFLAEILYGFITRNYLRVAEVHFEAGYVPADQDVDVFAQAIRAIGEPIHGHDASEISMARLLTQLFEVTEMFNMHTQPQLILLQKNMVLAEGVARSLNPHLDMWNTADPVVTSWIQRNLGPMGRISDLATGVTVLGRLASDLPIIADRASKFSNQLELMANNGLRFDEATADAIGKAEAKHSRSGRVALWVIAIALSVIAFGTYF</sequence>
<keyword evidence="8" id="KW-0547">Nucleotide-binding</keyword>
<keyword evidence="6" id="KW-0831">Ubiquinone biosynthesis</keyword>
<dbReference type="GO" id="GO:0005524">
    <property type="term" value="F:ATP binding"/>
    <property type="evidence" value="ECO:0007669"/>
    <property type="project" value="UniProtKB-KW"/>
</dbReference>
<evidence type="ECO:0000256" key="9">
    <source>
        <dbReference type="ARBA" id="ARBA00022777"/>
    </source>
</evidence>
<dbReference type="PANTHER" id="PTHR10566:SF113">
    <property type="entry name" value="PROTEIN ACTIVITY OF BC1 COMPLEX KINASE 7, CHLOROPLASTIC"/>
    <property type="match status" value="1"/>
</dbReference>
<keyword evidence="7 13" id="KW-0812">Transmembrane</keyword>
<dbReference type="RefSeq" id="WP_068005097.1">
    <property type="nucleotide sequence ID" value="NZ_FOFM01000002.1"/>
</dbReference>
<dbReference type="SUPFAM" id="SSF56112">
    <property type="entry name" value="Protein kinase-like (PK-like)"/>
    <property type="match status" value="1"/>
</dbReference>
<evidence type="ECO:0000256" key="11">
    <source>
        <dbReference type="ARBA" id="ARBA00022989"/>
    </source>
</evidence>
<keyword evidence="11 13" id="KW-1133">Transmembrane helix</keyword>
<comment type="similarity">
    <text evidence="2">Belongs to the protein kinase superfamily. ADCK protein kinase family.</text>
</comment>
<dbReference type="Proteomes" id="UP000076577">
    <property type="component" value="Unassembled WGS sequence"/>
</dbReference>
<dbReference type="InterPro" id="IPR045308">
    <property type="entry name" value="UbiB_bact"/>
</dbReference>
<keyword evidence="12 13" id="KW-0472">Membrane</keyword>
<dbReference type="STRING" id="989403.SAMN05421798_102412"/>
<keyword evidence="10" id="KW-0067">ATP-binding</keyword>